<dbReference type="RefSeq" id="WP_073103504.1">
    <property type="nucleotide sequence ID" value="NZ_FQXE01000006.1"/>
</dbReference>
<keyword evidence="3" id="KW-0675">Receptor</keyword>
<gene>
    <name evidence="3" type="ORF">SAMN04488135_10658</name>
</gene>
<dbReference type="STRING" id="658167.SAMN04488135_10658"/>
<proteinExistence type="inferred from homology"/>
<evidence type="ECO:0000256" key="2">
    <source>
        <dbReference type="SAM" id="SignalP"/>
    </source>
</evidence>
<dbReference type="EMBL" id="FQXE01000006">
    <property type="protein sequence ID" value="SHH92888.1"/>
    <property type="molecule type" value="Genomic_DNA"/>
</dbReference>
<dbReference type="Proteomes" id="UP000184226">
    <property type="component" value="Unassembled WGS sequence"/>
</dbReference>
<keyword evidence="2" id="KW-0732">Signal</keyword>
<comment type="similarity">
    <text evidence="1">Belongs to the UPF0065 (bug) family.</text>
</comment>
<evidence type="ECO:0000313" key="4">
    <source>
        <dbReference type="Proteomes" id="UP000184226"/>
    </source>
</evidence>
<dbReference type="PANTHER" id="PTHR42928">
    <property type="entry name" value="TRICARBOXYLATE-BINDING PROTEIN"/>
    <property type="match status" value="1"/>
</dbReference>
<dbReference type="Gene3D" id="3.40.190.150">
    <property type="entry name" value="Bordetella uptake gene, domain 1"/>
    <property type="match status" value="1"/>
</dbReference>
<protein>
    <submittedName>
        <fullName evidence="3">Tripartite-type tricarboxylate transporter, receptor component TctC</fullName>
    </submittedName>
</protein>
<feature type="chain" id="PRO_5012702989" evidence="2">
    <location>
        <begin position="23"/>
        <end position="326"/>
    </location>
</feature>
<organism evidence="3 4">
    <name type="scientific">Pollutimonas bauzanensis</name>
    <dbReference type="NCBI Taxonomy" id="658167"/>
    <lineage>
        <taxon>Bacteria</taxon>
        <taxon>Pseudomonadati</taxon>
        <taxon>Pseudomonadota</taxon>
        <taxon>Betaproteobacteria</taxon>
        <taxon>Burkholderiales</taxon>
        <taxon>Alcaligenaceae</taxon>
        <taxon>Pollutimonas</taxon>
    </lineage>
</organism>
<evidence type="ECO:0000313" key="3">
    <source>
        <dbReference type="EMBL" id="SHH92888.1"/>
    </source>
</evidence>
<dbReference type="InterPro" id="IPR005064">
    <property type="entry name" value="BUG"/>
</dbReference>
<dbReference type="OrthoDB" id="8678477at2"/>
<reference evidence="3 4" key="1">
    <citation type="submission" date="2016-11" db="EMBL/GenBank/DDBJ databases">
        <authorList>
            <person name="Jaros S."/>
            <person name="Januszkiewicz K."/>
            <person name="Wedrychowicz H."/>
        </authorList>
    </citation>
    <scope>NUCLEOTIDE SEQUENCE [LARGE SCALE GENOMIC DNA]</scope>
    <source>
        <strain evidence="3 4">CGMCC 1.10190</strain>
    </source>
</reference>
<dbReference type="AlphaFoldDB" id="A0A1M5X035"/>
<dbReference type="Gene3D" id="3.40.190.10">
    <property type="entry name" value="Periplasmic binding protein-like II"/>
    <property type="match status" value="1"/>
</dbReference>
<accession>A0A1M5X035</accession>
<dbReference type="PIRSF" id="PIRSF017082">
    <property type="entry name" value="YflP"/>
    <property type="match status" value="1"/>
</dbReference>
<feature type="signal peptide" evidence="2">
    <location>
        <begin position="1"/>
        <end position="22"/>
    </location>
</feature>
<dbReference type="Pfam" id="PF03401">
    <property type="entry name" value="TctC"/>
    <property type="match status" value="1"/>
</dbReference>
<keyword evidence="4" id="KW-1185">Reference proteome</keyword>
<name>A0A1M5X035_9BURK</name>
<dbReference type="SUPFAM" id="SSF53850">
    <property type="entry name" value="Periplasmic binding protein-like II"/>
    <property type="match status" value="1"/>
</dbReference>
<sequence>MKITKLLTAAFLPLFFIAPSSAQDGGYPTRPIRLIVGFSAGGATDVSARLFAKKMGDVLGQPVIVETKLGAAGTISADYVARSPADGYTLLYTTSSIHAISPHLYTDLKWDPVKDFAPIALAAKYPQVLLVNNDLPVKTLSELVALMKKNPNKYSYASAGVGGTQHMAGAILAARAHVDAVHVPYKGMSAAYPDLIAGRVQIMFDNSPSAIPFVNDRRVRALAVSSAERVSNLPDVPTIKESGFPDFDINGWSGFVAPAGTPQAIIDKLNMAVIKSSQSPEVQQWLTENGSPTNLSGTPAEFATFLKDELAFWKGAVELSGAKQQQ</sequence>
<dbReference type="InterPro" id="IPR042100">
    <property type="entry name" value="Bug_dom1"/>
</dbReference>
<evidence type="ECO:0000256" key="1">
    <source>
        <dbReference type="ARBA" id="ARBA00006987"/>
    </source>
</evidence>
<dbReference type="PANTHER" id="PTHR42928:SF5">
    <property type="entry name" value="BLR1237 PROTEIN"/>
    <property type="match status" value="1"/>
</dbReference>
<dbReference type="CDD" id="cd07012">
    <property type="entry name" value="PBP2_Bug_TTT"/>
    <property type="match status" value="1"/>
</dbReference>